<evidence type="ECO:0000256" key="1">
    <source>
        <dbReference type="ARBA" id="ARBA00022741"/>
    </source>
</evidence>
<dbReference type="CDD" id="cd10229">
    <property type="entry name" value="ASKHA_NBD_HSP70_HSPA12"/>
    <property type="match status" value="1"/>
</dbReference>
<feature type="compositionally biased region" description="Polar residues" evidence="3">
    <location>
        <begin position="171"/>
        <end position="211"/>
    </location>
</feature>
<feature type="region of interest" description="Disordered" evidence="3">
    <location>
        <begin position="260"/>
        <end position="283"/>
    </location>
</feature>
<feature type="compositionally biased region" description="Polar residues" evidence="3">
    <location>
        <begin position="154"/>
        <end position="163"/>
    </location>
</feature>
<evidence type="ECO:0008006" key="6">
    <source>
        <dbReference type="Google" id="ProtNLM"/>
    </source>
</evidence>
<feature type="compositionally biased region" description="Low complexity" evidence="3">
    <location>
        <begin position="140"/>
        <end position="153"/>
    </location>
</feature>
<proteinExistence type="predicted"/>
<protein>
    <recommendedName>
        <fullName evidence="6">Actin-like ATPase domain-containing protein</fullName>
    </recommendedName>
</protein>
<dbReference type="AlphaFoldDB" id="A0A9P6FH68"/>
<evidence type="ECO:0000313" key="4">
    <source>
        <dbReference type="EMBL" id="KAF9550706.1"/>
    </source>
</evidence>
<dbReference type="Pfam" id="PF00012">
    <property type="entry name" value="HSP70"/>
    <property type="match status" value="1"/>
</dbReference>
<feature type="region of interest" description="Disordered" evidence="3">
    <location>
        <begin position="1"/>
        <end position="247"/>
    </location>
</feature>
<feature type="compositionally biased region" description="Low complexity" evidence="3">
    <location>
        <begin position="227"/>
        <end position="238"/>
    </location>
</feature>
<dbReference type="GO" id="GO:0005524">
    <property type="term" value="F:ATP binding"/>
    <property type="evidence" value="ECO:0007669"/>
    <property type="project" value="UniProtKB-KW"/>
</dbReference>
<keyword evidence="1" id="KW-0547">Nucleotide-binding</keyword>
<keyword evidence="2" id="KW-0067">ATP-binding</keyword>
<dbReference type="Gene3D" id="3.30.420.40">
    <property type="match status" value="2"/>
</dbReference>
<dbReference type="PANTHER" id="PTHR14187:SF5">
    <property type="entry name" value="HEAT SHOCK 70 KDA PROTEIN 12A"/>
    <property type="match status" value="1"/>
</dbReference>
<evidence type="ECO:0000256" key="3">
    <source>
        <dbReference type="SAM" id="MobiDB-lite"/>
    </source>
</evidence>
<feature type="compositionally biased region" description="Low complexity" evidence="3">
    <location>
        <begin position="49"/>
        <end position="71"/>
    </location>
</feature>
<sequence>MFFLKRKKKDSKAKDEKATPPSNGTVATHGNVDGVVSLSAAQPVAYDNQKQQQQQQQQQEQQQQQQQHQEQGFSSGAAMSLSPVVSPVTIGDRPPPAVPGDPQYITGSELVTTIQSTNPARTNGANSTPASSQPTSAIMPPSYSSLASPASPATQISSPSETGASVAYSLPSPNIPSVSTPQTETSAAVSPYQSSPLAQNAFQTSTPSMHSQPYPVPPPSTQSYSAPPSSFQQSYPIPQQQPLPPLPVQQQFSYPVASQPYTQQQQQYAPPAPNPASHYGHRPYVMPGSENQSYPIIMAIDWGTTYSSMAYAYQQDGEVHEISTWPKQSHNYPKVPTCNLYGPDSKEILEWGYPAKIAMTKPPYKNHVLLSKYKLHLDESSGPHPPLPNGLTVVDAIADYLRLFHAHVVQTALKGFGSAFEQHHIQYCLSVPAMWTDHAKAVMRQAALQAGMITPMDPAHRLLLISEPEAAALYCEKKCDQFSIGHGQRFMICDAGGGTVDLIVFEVASGPRGRTLREVTRGSGHSCGSIFLDERMEVLLRRKFSKWQDKGLTPANWTQIMETFIHQVKPLFDGIDDQYITMPAVPGRADLTDYDIGLEDGVLTVTAEEMRREVFDPVVDDVLRLIQHQLQQTNFNCHAIFMVGGFGCSGYLNTRVRAEFGNKVGLIAMPPRAELAVVRGAALAGISPRVVAARVARRFYGVDSLMSFEFGVDMPHKQMRDNEGHMRARDRFSVYVVPGQQIGIDECITKRYVTYQYPNPINSPLYACSAMNLPRYVDSPLVEKIGDFLIPLPFIPGAVAGQKIIFELRMYFGATEIRAEAEVNGVVVSTRCHFAG</sequence>
<feature type="compositionally biased region" description="Low complexity" evidence="3">
    <location>
        <begin position="260"/>
        <end position="269"/>
    </location>
</feature>
<dbReference type="InterPro" id="IPR043129">
    <property type="entry name" value="ATPase_NBD"/>
</dbReference>
<gene>
    <name evidence="4" type="ORF">EC957_012023</name>
</gene>
<comment type="caution">
    <text evidence="4">The sequence shown here is derived from an EMBL/GenBank/DDBJ whole genome shotgun (WGS) entry which is preliminary data.</text>
</comment>
<keyword evidence="5" id="KW-1185">Reference proteome</keyword>
<reference evidence="4" key="1">
    <citation type="journal article" date="2020" name="Fungal Divers.">
        <title>Resolving the Mortierellaceae phylogeny through synthesis of multi-gene phylogenetics and phylogenomics.</title>
        <authorList>
            <person name="Vandepol N."/>
            <person name="Liber J."/>
            <person name="Desiro A."/>
            <person name="Na H."/>
            <person name="Kennedy M."/>
            <person name="Barry K."/>
            <person name="Grigoriev I.V."/>
            <person name="Miller A.N."/>
            <person name="O'Donnell K."/>
            <person name="Stajich J.E."/>
            <person name="Bonito G."/>
        </authorList>
    </citation>
    <scope>NUCLEOTIDE SEQUENCE</scope>
    <source>
        <strain evidence="4">NRRL 2591</strain>
    </source>
</reference>
<dbReference type="Proteomes" id="UP000723463">
    <property type="component" value="Unassembled WGS sequence"/>
</dbReference>
<evidence type="ECO:0000256" key="2">
    <source>
        <dbReference type="ARBA" id="ARBA00022840"/>
    </source>
</evidence>
<dbReference type="EMBL" id="JAAAXW010000009">
    <property type="protein sequence ID" value="KAF9550706.1"/>
    <property type="molecule type" value="Genomic_DNA"/>
</dbReference>
<dbReference type="InterPro" id="IPR013126">
    <property type="entry name" value="Hsp_70_fam"/>
</dbReference>
<accession>A0A9P6FH68</accession>
<dbReference type="SUPFAM" id="SSF53067">
    <property type="entry name" value="Actin-like ATPase domain"/>
    <property type="match status" value="2"/>
</dbReference>
<feature type="compositionally biased region" description="Basic residues" evidence="3">
    <location>
        <begin position="1"/>
        <end position="11"/>
    </location>
</feature>
<dbReference type="Gene3D" id="3.90.640.10">
    <property type="entry name" value="Actin, Chain A, domain 4"/>
    <property type="match status" value="1"/>
</dbReference>
<name>A0A9P6FH68_9FUNG</name>
<evidence type="ECO:0000313" key="5">
    <source>
        <dbReference type="Proteomes" id="UP000723463"/>
    </source>
</evidence>
<organism evidence="4 5">
    <name type="scientific">Mortierella hygrophila</name>
    <dbReference type="NCBI Taxonomy" id="979708"/>
    <lineage>
        <taxon>Eukaryota</taxon>
        <taxon>Fungi</taxon>
        <taxon>Fungi incertae sedis</taxon>
        <taxon>Mucoromycota</taxon>
        <taxon>Mortierellomycotina</taxon>
        <taxon>Mortierellomycetes</taxon>
        <taxon>Mortierellales</taxon>
        <taxon>Mortierellaceae</taxon>
        <taxon>Mortierella</taxon>
    </lineage>
</organism>
<feature type="compositionally biased region" description="Polar residues" evidence="3">
    <location>
        <begin position="105"/>
        <end position="136"/>
    </location>
</feature>
<dbReference type="PANTHER" id="PTHR14187">
    <property type="entry name" value="ALPHA KINASE/ELONGATION FACTOR 2 KINASE"/>
    <property type="match status" value="1"/>
</dbReference>
<dbReference type="GO" id="GO:0140662">
    <property type="term" value="F:ATP-dependent protein folding chaperone"/>
    <property type="evidence" value="ECO:0007669"/>
    <property type="project" value="InterPro"/>
</dbReference>